<dbReference type="PANTHER" id="PTHR43285">
    <property type="entry name" value="ANTHRANILATE PHOSPHORIBOSYLTRANSFERASE"/>
    <property type="match status" value="1"/>
</dbReference>
<evidence type="ECO:0000256" key="8">
    <source>
        <dbReference type="ARBA" id="ARBA00061188"/>
    </source>
</evidence>
<dbReference type="AlphaFoldDB" id="A0A7V2ZIC1"/>
<name>A0A7V2ZIC1_9BACT</name>
<dbReference type="InterPro" id="IPR017459">
    <property type="entry name" value="Glycosyl_Trfase_fam3_N_dom"/>
</dbReference>
<comment type="pathway">
    <text evidence="1 9">Amino-acid biosynthesis; L-tryptophan biosynthesis; L-tryptophan from chorismate: step 2/5.</text>
</comment>
<dbReference type="FunFam" id="3.40.1030.10:FF:000002">
    <property type="entry name" value="Anthranilate phosphoribosyltransferase"/>
    <property type="match status" value="1"/>
</dbReference>
<evidence type="ECO:0000256" key="3">
    <source>
        <dbReference type="ARBA" id="ARBA00022676"/>
    </source>
</evidence>
<evidence type="ECO:0000259" key="11">
    <source>
        <dbReference type="Pfam" id="PF02885"/>
    </source>
</evidence>
<comment type="similarity">
    <text evidence="8">In the C-terminal section; belongs to the anthranilate phosphoribosyltransferase family.</text>
</comment>
<dbReference type="InterPro" id="IPR036320">
    <property type="entry name" value="Glycosyl_Trfase_fam3_N_dom_sf"/>
</dbReference>
<dbReference type="InterPro" id="IPR000312">
    <property type="entry name" value="Glycosyl_Trfase_fam3"/>
</dbReference>
<dbReference type="GO" id="GO:0000287">
    <property type="term" value="F:magnesium ion binding"/>
    <property type="evidence" value="ECO:0007669"/>
    <property type="project" value="UniProtKB-UniRule"/>
</dbReference>
<feature type="binding site" evidence="9">
    <location>
        <position position="79"/>
    </location>
    <ligand>
        <name>anthranilate</name>
        <dbReference type="ChEBI" id="CHEBI:16567"/>
        <label>1</label>
    </ligand>
</feature>
<dbReference type="NCBIfam" id="TIGR01245">
    <property type="entry name" value="trpD"/>
    <property type="match status" value="1"/>
</dbReference>
<comment type="function">
    <text evidence="9">Catalyzes the transfer of the phosphoribosyl group of 5-phosphorylribose-1-pyrophosphate (PRPP) to anthranilate to yield N-(5'-phosphoribosyl)-anthranilate (PRA).</text>
</comment>
<feature type="binding site" evidence="9">
    <location>
        <position position="119"/>
    </location>
    <ligand>
        <name>5-phospho-alpha-D-ribose 1-diphosphate</name>
        <dbReference type="ChEBI" id="CHEBI:58017"/>
    </ligand>
</feature>
<dbReference type="InterPro" id="IPR005940">
    <property type="entry name" value="Anthranilate_Pribosyl_Tfrase"/>
</dbReference>
<keyword evidence="3 9" id="KW-0328">Glycosyltransferase</keyword>
<dbReference type="GO" id="GO:0004048">
    <property type="term" value="F:anthranilate phosphoribosyltransferase activity"/>
    <property type="evidence" value="ECO:0007669"/>
    <property type="project" value="UniProtKB-UniRule"/>
</dbReference>
<dbReference type="PANTHER" id="PTHR43285:SF2">
    <property type="entry name" value="ANTHRANILATE PHOSPHORIBOSYLTRANSFERASE"/>
    <property type="match status" value="1"/>
</dbReference>
<comment type="subunit">
    <text evidence="9">Homodimer.</text>
</comment>
<protein>
    <recommendedName>
        <fullName evidence="9">Anthranilate phosphoribosyltransferase</fullName>
        <ecNumber evidence="9">2.4.2.18</ecNumber>
    </recommendedName>
</protein>
<keyword evidence="9" id="KW-0479">Metal-binding</keyword>
<feature type="binding site" evidence="9">
    <location>
        <position position="110"/>
    </location>
    <ligand>
        <name>anthranilate</name>
        <dbReference type="ChEBI" id="CHEBI:16567"/>
        <label>1</label>
    </ligand>
</feature>
<dbReference type="Pfam" id="PF02885">
    <property type="entry name" value="Glycos_trans_3N"/>
    <property type="match status" value="1"/>
</dbReference>
<dbReference type="GO" id="GO:0000162">
    <property type="term" value="P:L-tryptophan biosynthetic process"/>
    <property type="evidence" value="ECO:0007669"/>
    <property type="project" value="UniProtKB-UniRule"/>
</dbReference>
<sequence>MKQVIEKLLDDFHLSFDEAYSVMTAIMQGNASPVMISSFLTAMKAKGETAQEVAGFAKAMREQSIKIKCENPDVIDVCGTGGDNSGTFNISTATAFAVAACGVPVAKHGNRSVSSNSGSADILKELGVNINMSPKTAEKALNEIGITFLFAPLYHPAMKFAAPVRQELKIRTVFNILGPLTNPASVKKQMIGTFNNETARLLCEASSYLDYESLSVICNNNQFDEIFLEHETNVFELNDQMEISNYKLTNEDFNYEKVKTENLKGGSPEENARLLLDVFKNHKKNGLFHTICANAAMSLKVAGLFTSLSDAASAAEEAIISNKALEKLQQLIQISNS</sequence>
<keyword evidence="9" id="KW-0460">Magnesium</keyword>
<dbReference type="Gene3D" id="1.20.970.10">
    <property type="entry name" value="Transferase, Pyrimidine Nucleoside Phosphorylase, Chain C"/>
    <property type="match status" value="1"/>
</dbReference>
<evidence type="ECO:0000256" key="6">
    <source>
        <dbReference type="ARBA" id="ARBA00023141"/>
    </source>
</evidence>
<dbReference type="InterPro" id="IPR035902">
    <property type="entry name" value="Nuc_phospho_transferase"/>
</dbReference>
<reference evidence="12" key="1">
    <citation type="journal article" date="2020" name="mSystems">
        <title>Genome- and Community-Level Interaction Insights into Carbon Utilization and Element Cycling Functions of Hydrothermarchaeota in Hydrothermal Sediment.</title>
        <authorList>
            <person name="Zhou Z."/>
            <person name="Liu Y."/>
            <person name="Xu W."/>
            <person name="Pan J."/>
            <person name="Luo Z.H."/>
            <person name="Li M."/>
        </authorList>
    </citation>
    <scope>NUCLEOTIDE SEQUENCE [LARGE SCALE GENOMIC DNA]</scope>
    <source>
        <strain evidence="12">SpSt-479</strain>
    </source>
</reference>
<evidence type="ECO:0000256" key="7">
    <source>
        <dbReference type="ARBA" id="ARBA00052328"/>
    </source>
</evidence>
<evidence type="ECO:0000259" key="10">
    <source>
        <dbReference type="Pfam" id="PF00591"/>
    </source>
</evidence>
<proteinExistence type="inferred from homology"/>
<dbReference type="SUPFAM" id="SSF52418">
    <property type="entry name" value="Nucleoside phosphorylase/phosphoribosyltransferase catalytic domain"/>
    <property type="match status" value="1"/>
</dbReference>
<feature type="binding site" evidence="9">
    <location>
        <position position="87"/>
    </location>
    <ligand>
        <name>5-phospho-alpha-D-ribose 1-diphosphate</name>
        <dbReference type="ChEBI" id="CHEBI:58017"/>
    </ligand>
</feature>
<dbReference type="EC" id="2.4.2.18" evidence="9"/>
<feature type="binding site" evidence="9">
    <location>
        <begin position="107"/>
        <end position="115"/>
    </location>
    <ligand>
        <name>5-phospho-alpha-D-ribose 1-diphosphate</name>
        <dbReference type="ChEBI" id="CHEBI:58017"/>
    </ligand>
</feature>
<feature type="binding site" evidence="9">
    <location>
        <position position="225"/>
    </location>
    <ligand>
        <name>Mg(2+)</name>
        <dbReference type="ChEBI" id="CHEBI:18420"/>
        <label>1</label>
    </ligand>
</feature>
<feature type="binding site" evidence="9">
    <location>
        <position position="165"/>
    </location>
    <ligand>
        <name>anthranilate</name>
        <dbReference type="ChEBI" id="CHEBI:16567"/>
        <label>2</label>
    </ligand>
</feature>
<keyword evidence="2 9" id="KW-0028">Amino-acid biosynthesis</keyword>
<keyword evidence="6 9" id="KW-0057">Aromatic amino acid biosynthesis</keyword>
<feature type="domain" description="Glycosyl transferase family 3" evidence="10">
    <location>
        <begin position="72"/>
        <end position="324"/>
    </location>
</feature>
<feature type="binding site" evidence="9">
    <location>
        <begin position="82"/>
        <end position="83"/>
    </location>
    <ligand>
        <name>5-phospho-alpha-D-ribose 1-diphosphate</name>
        <dbReference type="ChEBI" id="CHEBI:58017"/>
    </ligand>
</feature>
<feature type="binding site" evidence="9">
    <location>
        <position position="224"/>
    </location>
    <ligand>
        <name>Mg(2+)</name>
        <dbReference type="ChEBI" id="CHEBI:18420"/>
        <label>2</label>
    </ligand>
</feature>
<evidence type="ECO:0000256" key="1">
    <source>
        <dbReference type="ARBA" id="ARBA00004907"/>
    </source>
</evidence>
<organism evidence="12">
    <name type="scientific">Ignavibacterium album</name>
    <dbReference type="NCBI Taxonomy" id="591197"/>
    <lineage>
        <taxon>Bacteria</taxon>
        <taxon>Pseudomonadati</taxon>
        <taxon>Ignavibacteriota</taxon>
        <taxon>Ignavibacteria</taxon>
        <taxon>Ignavibacteriales</taxon>
        <taxon>Ignavibacteriaceae</taxon>
        <taxon>Ignavibacterium</taxon>
    </lineage>
</organism>
<evidence type="ECO:0000256" key="2">
    <source>
        <dbReference type="ARBA" id="ARBA00022605"/>
    </source>
</evidence>
<comment type="cofactor">
    <cofactor evidence="9">
        <name>Mg(2+)</name>
        <dbReference type="ChEBI" id="CHEBI:18420"/>
    </cofactor>
    <text evidence="9">Binds 2 magnesium ions per monomer.</text>
</comment>
<feature type="binding site" evidence="9">
    <location>
        <position position="225"/>
    </location>
    <ligand>
        <name>Mg(2+)</name>
        <dbReference type="ChEBI" id="CHEBI:18420"/>
        <label>2</label>
    </ligand>
</feature>
<dbReference type="EMBL" id="DSUJ01000008">
    <property type="protein sequence ID" value="HFI90549.1"/>
    <property type="molecule type" value="Genomic_DNA"/>
</dbReference>
<dbReference type="SUPFAM" id="SSF47648">
    <property type="entry name" value="Nucleoside phosphorylase/phosphoribosyltransferase N-terminal domain"/>
    <property type="match status" value="1"/>
</dbReference>
<dbReference type="HAMAP" id="MF_00211">
    <property type="entry name" value="TrpD"/>
    <property type="match status" value="1"/>
</dbReference>
<dbReference type="UniPathway" id="UPA00035">
    <property type="reaction ID" value="UER00041"/>
</dbReference>
<comment type="similarity">
    <text evidence="9">Belongs to the anthranilate phosphoribosyltransferase family.</text>
</comment>
<evidence type="ECO:0000313" key="12">
    <source>
        <dbReference type="EMBL" id="HFI90549.1"/>
    </source>
</evidence>
<keyword evidence="4 9" id="KW-0808">Transferase</keyword>
<dbReference type="GO" id="GO:0005829">
    <property type="term" value="C:cytosol"/>
    <property type="evidence" value="ECO:0007669"/>
    <property type="project" value="TreeGrafter"/>
</dbReference>
<accession>A0A7V2ZIC1</accession>
<comment type="catalytic activity">
    <reaction evidence="7 9">
        <text>N-(5-phospho-beta-D-ribosyl)anthranilate + diphosphate = 5-phospho-alpha-D-ribose 1-diphosphate + anthranilate</text>
        <dbReference type="Rhea" id="RHEA:11768"/>
        <dbReference type="ChEBI" id="CHEBI:16567"/>
        <dbReference type="ChEBI" id="CHEBI:18277"/>
        <dbReference type="ChEBI" id="CHEBI:33019"/>
        <dbReference type="ChEBI" id="CHEBI:58017"/>
        <dbReference type="EC" id="2.4.2.18"/>
    </reaction>
</comment>
<comment type="caution">
    <text evidence="12">The sequence shown here is derived from an EMBL/GenBank/DDBJ whole genome shotgun (WGS) entry which is preliminary data.</text>
</comment>
<feature type="binding site" evidence="9">
    <location>
        <begin position="89"/>
        <end position="92"/>
    </location>
    <ligand>
        <name>5-phospho-alpha-D-ribose 1-diphosphate</name>
        <dbReference type="ChEBI" id="CHEBI:58017"/>
    </ligand>
</feature>
<evidence type="ECO:0000256" key="9">
    <source>
        <dbReference type="HAMAP-Rule" id="MF_00211"/>
    </source>
</evidence>
<gene>
    <name evidence="9 12" type="primary">trpD</name>
    <name evidence="12" type="ORF">ENS31_03335</name>
</gene>
<keyword evidence="5 9" id="KW-0822">Tryptophan biosynthesis</keyword>
<comment type="caution">
    <text evidence="9">Lacks conserved residue(s) required for the propagation of feature annotation.</text>
</comment>
<dbReference type="Pfam" id="PF00591">
    <property type="entry name" value="Glycos_transf_3"/>
    <property type="match status" value="1"/>
</dbReference>
<evidence type="ECO:0000256" key="4">
    <source>
        <dbReference type="ARBA" id="ARBA00022679"/>
    </source>
</evidence>
<feature type="binding site" evidence="9">
    <location>
        <position position="79"/>
    </location>
    <ligand>
        <name>5-phospho-alpha-D-ribose 1-diphosphate</name>
        <dbReference type="ChEBI" id="CHEBI:58017"/>
    </ligand>
</feature>
<feature type="binding site" evidence="9">
    <location>
        <position position="91"/>
    </location>
    <ligand>
        <name>Mg(2+)</name>
        <dbReference type="ChEBI" id="CHEBI:18420"/>
        <label>1</label>
    </ligand>
</feature>
<feature type="domain" description="Glycosyl transferase family 3 N-terminal" evidence="11">
    <location>
        <begin position="2"/>
        <end position="63"/>
    </location>
</feature>
<dbReference type="Gene3D" id="3.40.1030.10">
    <property type="entry name" value="Nucleoside phosphorylase/phosphoribosyltransferase catalytic domain"/>
    <property type="match status" value="1"/>
</dbReference>
<evidence type="ECO:0000256" key="5">
    <source>
        <dbReference type="ARBA" id="ARBA00022822"/>
    </source>
</evidence>